<dbReference type="SMART" id="SM00240">
    <property type="entry name" value="FHA"/>
    <property type="match status" value="1"/>
</dbReference>
<evidence type="ECO:0000313" key="2">
    <source>
        <dbReference type="EMBL" id="RKP39810.1"/>
    </source>
</evidence>
<feature type="domain" description="FHA" evidence="1">
    <location>
        <begin position="60"/>
        <end position="135"/>
    </location>
</feature>
<dbReference type="SUPFAM" id="SSF49879">
    <property type="entry name" value="SMAD/FHA domain"/>
    <property type="match status" value="1"/>
</dbReference>
<dbReference type="InterPro" id="IPR008984">
    <property type="entry name" value="SMAD_FHA_dom_sf"/>
</dbReference>
<accession>A0A4Q0A3G8</accession>
<evidence type="ECO:0000313" key="3">
    <source>
        <dbReference type="Proteomes" id="UP000268162"/>
    </source>
</evidence>
<dbReference type="PANTHER" id="PTHR23308">
    <property type="entry name" value="NUCLEAR INHIBITOR OF PROTEIN PHOSPHATASE-1"/>
    <property type="match status" value="1"/>
</dbReference>
<dbReference type="Gene3D" id="2.60.200.20">
    <property type="match status" value="1"/>
</dbReference>
<protein>
    <submittedName>
        <fullName evidence="2">SMAD/FHA domain-containing protein</fullName>
    </submittedName>
</protein>
<dbReference type="InterPro" id="IPR000253">
    <property type="entry name" value="FHA_dom"/>
</dbReference>
<dbReference type="AlphaFoldDB" id="A0A4Q0A3G8"/>
<dbReference type="EMBL" id="ML002242">
    <property type="protein sequence ID" value="RKP39810.1"/>
    <property type="molecule type" value="Genomic_DNA"/>
</dbReference>
<keyword evidence="3" id="KW-1185">Reference proteome</keyword>
<dbReference type="STRING" id="215637.A0A4Q0A3G8"/>
<gene>
    <name evidence="2" type="ORF">BJ085DRAFT_11644</name>
</gene>
<dbReference type="InterPro" id="IPR050923">
    <property type="entry name" value="Cell_Proc_Reg/RNA_Proc"/>
</dbReference>
<dbReference type="Proteomes" id="UP000268162">
    <property type="component" value="Unassembled WGS sequence"/>
</dbReference>
<feature type="non-terminal residue" evidence="2">
    <location>
        <position position="163"/>
    </location>
</feature>
<sequence length="163" mass="18168">VKPNFGLSGKLAAETNTVNGTIVDYNEPPEARVPTAKWRLYVFKGDQQLEVIPVARQSAYLVGRDRKVADLPVDHPSCSKQHAALQYRQVALPRKPADTAAFDADTSNTPPPFVVKPYLIDLASSNGTYVNGERLPATRYYELRAQDVIKFGFSTREYVLIQE</sequence>
<evidence type="ECO:0000259" key="1">
    <source>
        <dbReference type="PROSITE" id="PS50006"/>
    </source>
</evidence>
<dbReference type="PROSITE" id="PS50006">
    <property type="entry name" value="FHA_DOMAIN"/>
    <property type="match status" value="1"/>
</dbReference>
<proteinExistence type="predicted"/>
<organism evidence="2 3">
    <name type="scientific">Dimargaris cristalligena</name>
    <dbReference type="NCBI Taxonomy" id="215637"/>
    <lineage>
        <taxon>Eukaryota</taxon>
        <taxon>Fungi</taxon>
        <taxon>Fungi incertae sedis</taxon>
        <taxon>Zoopagomycota</taxon>
        <taxon>Kickxellomycotina</taxon>
        <taxon>Dimargaritomycetes</taxon>
        <taxon>Dimargaritales</taxon>
        <taxon>Dimargaritaceae</taxon>
        <taxon>Dimargaris</taxon>
    </lineage>
</organism>
<feature type="non-terminal residue" evidence="2">
    <location>
        <position position="1"/>
    </location>
</feature>
<reference evidence="3" key="1">
    <citation type="journal article" date="2018" name="Nat. Microbiol.">
        <title>Leveraging single-cell genomics to expand the fungal tree of life.</title>
        <authorList>
            <person name="Ahrendt S.R."/>
            <person name="Quandt C.A."/>
            <person name="Ciobanu D."/>
            <person name="Clum A."/>
            <person name="Salamov A."/>
            <person name="Andreopoulos B."/>
            <person name="Cheng J.F."/>
            <person name="Woyke T."/>
            <person name="Pelin A."/>
            <person name="Henrissat B."/>
            <person name="Reynolds N.K."/>
            <person name="Benny G.L."/>
            <person name="Smith M.E."/>
            <person name="James T.Y."/>
            <person name="Grigoriev I.V."/>
        </authorList>
    </citation>
    <scope>NUCLEOTIDE SEQUENCE [LARGE SCALE GENOMIC DNA]</scope>
    <source>
        <strain evidence="3">RSA 468</strain>
    </source>
</reference>
<dbReference type="Pfam" id="PF00498">
    <property type="entry name" value="FHA"/>
    <property type="match status" value="1"/>
</dbReference>
<name>A0A4Q0A3G8_9FUNG</name>